<dbReference type="PANTHER" id="PTHR43547:SF2">
    <property type="entry name" value="HYBRID SIGNAL TRANSDUCTION HISTIDINE KINASE C"/>
    <property type="match status" value="1"/>
</dbReference>
<evidence type="ECO:0000259" key="5">
    <source>
        <dbReference type="PROSITE" id="PS50109"/>
    </source>
</evidence>
<keyword evidence="4" id="KW-1133">Transmembrane helix</keyword>
<gene>
    <name evidence="6" type="ORF">AYR66_13810</name>
</gene>
<feature type="transmembrane region" description="Helical" evidence="4">
    <location>
        <begin position="267"/>
        <end position="287"/>
    </location>
</feature>
<protein>
    <recommendedName>
        <fullName evidence="2">histidine kinase</fullName>
        <ecNumber evidence="2">2.7.13.3</ecNumber>
    </recommendedName>
</protein>
<feature type="transmembrane region" description="Helical" evidence="4">
    <location>
        <begin position="236"/>
        <end position="255"/>
    </location>
</feature>
<sequence>MWSVIAGVSYSVATAAYLLLFALLLVRWRGGRHGALLVLACGMTVVWAGAIVLAAMRNLPISMQIGLLEILRNASWSAFLLGVLSPSYRTHLILGLRLSKQVVLFAGLYLLLALTYIVAYVDDGVVGDLAGMISGSPGFIIMAVMGMLLIEQLFRSTAEKSRWAIKFACLGIGGIFAYDFYLYVDALLFRQVNAEIWAARGGAIAFAVPLIAVSAARNPDWSVGISVSRRILFHSVTLIGSAIYLLTVAAAGYYLRFFGGEWGSVLQATFLFGAFFLLVAVLFSGTFRSWLRVFISKHFYNYGYDYREEWLKFTRMLSVEGPQLGERAIEAIAQLVESSKGVLYTRNETDQYVASAKWNTSFANEPEPADSALCNFLRNRQWIIDIQEFDAQPEKYEGLSLPGWLRQFPQAWLVVPLMQNTTLLGFVVLSEARSKVTLNWEVLDLLKIVGIQTAGYLAKQESADALAVARQFETFNRMSTFVVHDLKNLVAQLALLVANAEKHKGSEEFQRDMVETIEHAVVKMRVLLQKFNRESTTEKSGPVVLDKILQQAIASKGAAEPKPQLDLHRSGLAVSANAVRLERVIGHLIQNAVEATPRGGQVTVRLTEQDGSAVIEVIDTGSGMSEQFIQARLFKPFESTKAAGMGIGVFETREYVHQIGGQLDVDSEPSKGTTFRVSLPLYVDEQDCVSNAA</sequence>
<dbReference type="Pfam" id="PF02518">
    <property type="entry name" value="HATPase_c"/>
    <property type="match status" value="1"/>
</dbReference>
<organism evidence="6 7">
    <name type="scientific">Noviherbaspirillum denitrificans</name>
    <dbReference type="NCBI Taxonomy" id="1968433"/>
    <lineage>
        <taxon>Bacteria</taxon>
        <taxon>Pseudomonadati</taxon>
        <taxon>Pseudomonadota</taxon>
        <taxon>Betaproteobacteria</taxon>
        <taxon>Burkholderiales</taxon>
        <taxon>Oxalobacteraceae</taxon>
        <taxon>Noviherbaspirillum</taxon>
    </lineage>
</organism>
<keyword evidence="4" id="KW-0472">Membrane</keyword>
<dbReference type="Gene3D" id="3.30.450.40">
    <property type="match status" value="1"/>
</dbReference>
<dbReference type="EMBL" id="LSTO01000001">
    <property type="protein sequence ID" value="OWW20400.1"/>
    <property type="molecule type" value="Genomic_DNA"/>
</dbReference>
<evidence type="ECO:0000256" key="1">
    <source>
        <dbReference type="ARBA" id="ARBA00000085"/>
    </source>
</evidence>
<dbReference type="NCBIfam" id="TIGR02916">
    <property type="entry name" value="PEP_his_kin"/>
    <property type="match status" value="1"/>
</dbReference>
<dbReference type="InterPro" id="IPR014265">
    <property type="entry name" value="XrtA/PrsK"/>
</dbReference>
<dbReference type="PROSITE" id="PS50109">
    <property type="entry name" value="HIS_KIN"/>
    <property type="match status" value="1"/>
</dbReference>
<feature type="transmembrane region" description="Helical" evidence="4">
    <location>
        <begin position="196"/>
        <end position="216"/>
    </location>
</feature>
<dbReference type="SUPFAM" id="SSF55781">
    <property type="entry name" value="GAF domain-like"/>
    <property type="match status" value="1"/>
</dbReference>
<dbReference type="Proteomes" id="UP000197535">
    <property type="component" value="Unassembled WGS sequence"/>
</dbReference>
<dbReference type="SUPFAM" id="SSF55874">
    <property type="entry name" value="ATPase domain of HSP90 chaperone/DNA topoisomerase II/histidine kinase"/>
    <property type="match status" value="1"/>
</dbReference>
<keyword evidence="3" id="KW-0597">Phosphoprotein</keyword>
<dbReference type="OrthoDB" id="9785691at2"/>
<reference evidence="6 7" key="1">
    <citation type="submission" date="2016-02" db="EMBL/GenBank/DDBJ databases">
        <authorList>
            <person name="Wen L."/>
            <person name="He K."/>
            <person name="Yang H."/>
        </authorList>
    </citation>
    <scope>NUCLEOTIDE SEQUENCE [LARGE SCALE GENOMIC DNA]</scope>
    <source>
        <strain evidence="6 7">TSA40</strain>
    </source>
</reference>
<dbReference type="InterPro" id="IPR003594">
    <property type="entry name" value="HATPase_dom"/>
</dbReference>
<dbReference type="AlphaFoldDB" id="A0A254TCN9"/>
<keyword evidence="7" id="KW-1185">Reference proteome</keyword>
<dbReference type="InterPro" id="IPR005467">
    <property type="entry name" value="His_kinase_dom"/>
</dbReference>
<dbReference type="PANTHER" id="PTHR43547">
    <property type="entry name" value="TWO-COMPONENT HISTIDINE KINASE"/>
    <property type="match status" value="1"/>
</dbReference>
<dbReference type="PRINTS" id="PR00344">
    <property type="entry name" value="BCTRLSENSOR"/>
</dbReference>
<keyword evidence="4" id="KW-0812">Transmembrane</keyword>
<accession>A0A254TCN9</accession>
<comment type="catalytic activity">
    <reaction evidence="1">
        <text>ATP + protein L-histidine = ADP + protein N-phospho-L-histidine.</text>
        <dbReference type="EC" id="2.7.13.3"/>
    </reaction>
</comment>
<feature type="domain" description="Histidine kinase" evidence="5">
    <location>
        <begin position="481"/>
        <end position="683"/>
    </location>
</feature>
<comment type="caution">
    <text evidence="6">The sequence shown here is derived from an EMBL/GenBank/DDBJ whole genome shotgun (WGS) entry which is preliminary data.</text>
</comment>
<keyword evidence="6" id="KW-0808">Transferase</keyword>
<feature type="transmembrane region" description="Helical" evidence="4">
    <location>
        <begin position="102"/>
        <end position="121"/>
    </location>
</feature>
<dbReference type="Gene3D" id="3.30.565.10">
    <property type="entry name" value="Histidine kinase-like ATPase, C-terminal domain"/>
    <property type="match status" value="1"/>
</dbReference>
<feature type="transmembrane region" description="Helical" evidence="4">
    <location>
        <begin position="76"/>
        <end position="95"/>
    </location>
</feature>
<dbReference type="SMART" id="SM00387">
    <property type="entry name" value="HATPase_c"/>
    <property type="match status" value="1"/>
</dbReference>
<evidence type="ECO:0000313" key="6">
    <source>
        <dbReference type="EMBL" id="OWW20400.1"/>
    </source>
</evidence>
<evidence type="ECO:0000256" key="3">
    <source>
        <dbReference type="ARBA" id="ARBA00022553"/>
    </source>
</evidence>
<dbReference type="InterPro" id="IPR004358">
    <property type="entry name" value="Sig_transdc_His_kin-like_C"/>
</dbReference>
<dbReference type="InterPro" id="IPR029016">
    <property type="entry name" value="GAF-like_dom_sf"/>
</dbReference>
<name>A0A254TCN9_9BURK</name>
<keyword evidence="6" id="KW-0418">Kinase</keyword>
<dbReference type="EC" id="2.7.13.3" evidence="2"/>
<evidence type="ECO:0000313" key="7">
    <source>
        <dbReference type="Proteomes" id="UP000197535"/>
    </source>
</evidence>
<dbReference type="InterPro" id="IPR036890">
    <property type="entry name" value="HATPase_C_sf"/>
</dbReference>
<evidence type="ECO:0000256" key="2">
    <source>
        <dbReference type="ARBA" id="ARBA00012438"/>
    </source>
</evidence>
<proteinExistence type="predicted"/>
<evidence type="ECO:0000256" key="4">
    <source>
        <dbReference type="SAM" id="Phobius"/>
    </source>
</evidence>
<feature type="transmembrane region" description="Helical" evidence="4">
    <location>
        <begin position="163"/>
        <end position="184"/>
    </location>
</feature>
<feature type="transmembrane region" description="Helical" evidence="4">
    <location>
        <begin position="6"/>
        <end position="26"/>
    </location>
</feature>
<dbReference type="RefSeq" id="WP_088707286.1">
    <property type="nucleotide sequence ID" value="NZ_LSTO01000001.1"/>
</dbReference>
<feature type="transmembrane region" description="Helical" evidence="4">
    <location>
        <begin position="133"/>
        <end position="151"/>
    </location>
</feature>
<feature type="transmembrane region" description="Helical" evidence="4">
    <location>
        <begin position="35"/>
        <end position="56"/>
    </location>
</feature>
<dbReference type="GO" id="GO:0000155">
    <property type="term" value="F:phosphorelay sensor kinase activity"/>
    <property type="evidence" value="ECO:0007669"/>
    <property type="project" value="TreeGrafter"/>
</dbReference>